<dbReference type="Proteomes" id="UP000667802">
    <property type="component" value="Unassembled WGS sequence"/>
</dbReference>
<keyword evidence="2" id="KW-1185">Reference proteome</keyword>
<gene>
    <name evidence="1" type="ORF">G7B40_007785</name>
</gene>
<proteinExistence type="predicted"/>
<reference evidence="2" key="1">
    <citation type="journal article" date="2021" name="Science">
        <title>Hunting the eagle killer: A cyanobacterial neurotoxin causes vacuolar myelinopathy.</title>
        <authorList>
            <person name="Breinlinger S."/>
            <person name="Phillips T.J."/>
            <person name="Haram B.N."/>
            <person name="Mares J."/>
            <person name="Martinez Yerena J.A."/>
            <person name="Hrouzek P."/>
            <person name="Sobotka R."/>
            <person name="Henderson W.M."/>
            <person name="Schmieder P."/>
            <person name="Williams S.M."/>
            <person name="Lauderdale J.D."/>
            <person name="Wilde H.D."/>
            <person name="Gerrin W."/>
            <person name="Kust A."/>
            <person name="Washington J.W."/>
            <person name="Wagner C."/>
            <person name="Geier B."/>
            <person name="Liebeke M."/>
            <person name="Enke H."/>
            <person name="Niedermeyer T.H.J."/>
            <person name="Wilde S.B."/>
        </authorList>
    </citation>
    <scope>NUCLEOTIDE SEQUENCE [LARGE SCALE GENOMIC DNA]</scope>
    <source>
        <strain evidence="2">Thurmond2011</strain>
    </source>
</reference>
<protein>
    <submittedName>
        <fullName evidence="1">Uncharacterized protein</fullName>
    </submittedName>
</protein>
<name>A0AAP5I3M6_9CYAN</name>
<dbReference type="AlphaFoldDB" id="A0AAP5I3M6"/>
<accession>A0AAP5I3M6</accession>
<dbReference type="EMBL" id="JAALHA020000002">
    <property type="protein sequence ID" value="MDR9894473.1"/>
    <property type="molecule type" value="Genomic_DNA"/>
</dbReference>
<comment type="caution">
    <text evidence="1">The sequence shown here is derived from an EMBL/GenBank/DDBJ whole genome shotgun (WGS) entry which is preliminary data.</text>
</comment>
<dbReference type="RefSeq" id="WP_208340326.1">
    <property type="nucleotide sequence ID" value="NZ_CAWQFN010000643.1"/>
</dbReference>
<organism evidence="1 2">
    <name type="scientific">Aetokthonos hydrillicola Thurmond2011</name>
    <dbReference type="NCBI Taxonomy" id="2712845"/>
    <lineage>
        <taxon>Bacteria</taxon>
        <taxon>Bacillati</taxon>
        <taxon>Cyanobacteriota</taxon>
        <taxon>Cyanophyceae</taxon>
        <taxon>Nostocales</taxon>
        <taxon>Hapalosiphonaceae</taxon>
        <taxon>Aetokthonos</taxon>
    </lineage>
</organism>
<evidence type="ECO:0000313" key="1">
    <source>
        <dbReference type="EMBL" id="MDR9894473.1"/>
    </source>
</evidence>
<sequence>MPRTKFQPDNEVAYDKVPVQFKVLPGVREKLKTVPNWQKLLRAYVDQLISENPSLNDES</sequence>
<evidence type="ECO:0000313" key="2">
    <source>
        <dbReference type="Proteomes" id="UP000667802"/>
    </source>
</evidence>